<sequence length="247" mass="26579">MSQRVLQNWSTRGWLLALCLAWLWTRLASATLLPPTAPVLARQGTCEVIAAHRCCNRNRIEERSQTVKCSCFSGQVAGTTRAKPSCVDASIVLQRWWCQMEPCLPGEECKVLPDLSGWSCSRGHRVKTTKLRDPSSLSLGPAKRMPRGPWGGLQAQVPTCPPGATGTRRFGGAGVPESASTSVAQGAFLAPTMALSRSIWAIAYPPLNTFACLESQIPVGILPLDKVAQDGDGRAEKTTVPVDRATP</sequence>
<accession>A0A3Q0E424</accession>
<dbReference type="PANTHER" id="PTHR31770:SF3">
    <property type="entry name" value="CHEMOKINE-LIKE PROTEIN TAFA-3"/>
    <property type="match status" value="1"/>
</dbReference>
<evidence type="ECO:0000256" key="2">
    <source>
        <dbReference type="ARBA" id="ARBA00022729"/>
    </source>
</evidence>
<feature type="chain" id="PRO_5018256318" evidence="4">
    <location>
        <begin position="31"/>
        <end position="247"/>
    </location>
</feature>
<feature type="region of interest" description="Disordered" evidence="3">
    <location>
        <begin position="131"/>
        <end position="155"/>
    </location>
</feature>
<dbReference type="RefSeq" id="XP_021571014.1">
    <property type="nucleotide sequence ID" value="XM_021715339.1"/>
</dbReference>
<proteinExistence type="inferred from homology"/>
<protein>
    <submittedName>
        <fullName evidence="6">Protein FAM19A3</fullName>
    </submittedName>
</protein>
<comment type="similarity">
    <text evidence="1">Belongs to the TAFA family.</text>
</comment>
<dbReference type="OrthoDB" id="9924724at2759"/>
<evidence type="ECO:0000256" key="4">
    <source>
        <dbReference type="SAM" id="SignalP"/>
    </source>
</evidence>
<dbReference type="KEGG" id="csyr:103266085"/>
<evidence type="ECO:0000313" key="6">
    <source>
        <dbReference type="RefSeq" id="XP_021571014.1"/>
    </source>
</evidence>
<organism evidence="5 6">
    <name type="scientific">Carlito syrichta</name>
    <name type="common">Philippine tarsier</name>
    <name type="synonym">Tarsius syrichta</name>
    <dbReference type="NCBI Taxonomy" id="1868482"/>
    <lineage>
        <taxon>Eukaryota</taxon>
        <taxon>Metazoa</taxon>
        <taxon>Chordata</taxon>
        <taxon>Craniata</taxon>
        <taxon>Vertebrata</taxon>
        <taxon>Euteleostomi</taxon>
        <taxon>Mammalia</taxon>
        <taxon>Eutheria</taxon>
        <taxon>Euarchontoglires</taxon>
        <taxon>Primates</taxon>
        <taxon>Haplorrhini</taxon>
        <taxon>Tarsiiformes</taxon>
        <taxon>Tarsiidae</taxon>
        <taxon>Carlito</taxon>
    </lineage>
</organism>
<feature type="signal peptide" evidence="4">
    <location>
        <begin position="1"/>
        <end position="30"/>
    </location>
</feature>
<evidence type="ECO:0000256" key="1">
    <source>
        <dbReference type="ARBA" id="ARBA00006101"/>
    </source>
</evidence>
<dbReference type="CTD" id="284467"/>
<evidence type="ECO:0000313" key="5">
    <source>
        <dbReference type="Proteomes" id="UP000189704"/>
    </source>
</evidence>
<evidence type="ECO:0000256" key="3">
    <source>
        <dbReference type="SAM" id="MobiDB-lite"/>
    </source>
</evidence>
<dbReference type="Proteomes" id="UP000189704">
    <property type="component" value="Unplaced"/>
</dbReference>
<name>A0A3Q0E424_CARSF</name>
<reference evidence="6" key="1">
    <citation type="submission" date="2025-08" db="UniProtKB">
        <authorList>
            <consortium name="RefSeq"/>
        </authorList>
    </citation>
    <scope>IDENTIFICATION</scope>
</reference>
<keyword evidence="5" id="KW-1185">Reference proteome</keyword>
<gene>
    <name evidence="6" type="primary">FAM19A3</name>
</gene>
<dbReference type="AlphaFoldDB" id="A0A3Q0E424"/>
<dbReference type="PANTHER" id="PTHR31770">
    <property type="entry name" value="CHEMOKINE-LIKE PROTEIN TAFA FAMILY MEMBER"/>
    <property type="match status" value="1"/>
</dbReference>
<dbReference type="InterPro" id="IPR051743">
    <property type="entry name" value="TAFA_chemokine-like"/>
</dbReference>
<dbReference type="GO" id="GO:0005615">
    <property type="term" value="C:extracellular space"/>
    <property type="evidence" value="ECO:0007669"/>
    <property type="project" value="TreeGrafter"/>
</dbReference>
<dbReference type="GO" id="GO:1903980">
    <property type="term" value="P:positive regulation of microglial cell activation"/>
    <property type="evidence" value="ECO:0007669"/>
    <property type="project" value="TreeGrafter"/>
</dbReference>
<dbReference type="GO" id="GO:0048018">
    <property type="term" value="F:receptor ligand activity"/>
    <property type="evidence" value="ECO:0007669"/>
    <property type="project" value="TreeGrafter"/>
</dbReference>
<dbReference type="GO" id="GO:1903979">
    <property type="term" value="P:negative regulation of microglial cell activation"/>
    <property type="evidence" value="ECO:0007669"/>
    <property type="project" value="TreeGrafter"/>
</dbReference>
<keyword evidence="2 4" id="KW-0732">Signal</keyword>
<dbReference type="Pfam" id="PF12020">
    <property type="entry name" value="TAFA"/>
    <property type="match status" value="1"/>
</dbReference>
<dbReference type="GeneID" id="103266085"/>
<dbReference type="InterPro" id="IPR020350">
    <property type="entry name" value="Chemokine-like_TAFA"/>
</dbReference>